<evidence type="ECO:0000313" key="4">
    <source>
        <dbReference type="Proteomes" id="UP000054524"/>
    </source>
</evidence>
<feature type="region of interest" description="Disordered" evidence="1">
    <location>
        <begin position="43"/>
        <end position="68"/>
    </location>
</feature>
<reference evidence="3" key="2">
    <citation type="submission" date="2012-10" db="EMBL/GenBank/DDBJ databases">
        <authorList>
            <consortium name="The Broad Institute Genome Sequencing Platform"/>
            <consortium name="The Broad Institute Genome Sequencing Center for Infectious Disease"/>
            <person name="Cuomo C."/>
            <person name="Troemel E."/>
            <person name="Walker B."/>
            <person name="Young S.K."/>
            <person name="Zeng Q."/>
            <person name="Gargeya S."/>
            <person name="Fitzgerald M."/>
            <person name="Haas B."/>
            <person name="Abouelleil A."/>
            <person name="Alvarado L."/>
            <person name="Arachchi H.M."/>
            <person name="Berlin A.M."/>
            <person name="Chapman S.B."/>
            <person name="Goldberg J."/>
            <person name="Griggs A."/>
            <person name="Gujja S."/>
            <person name="Hansen M."/>
            <person name="Howarth C."/>
            <person name="Imamovic A."/>
            <person name="Larimer J."/>
            <person name="McCowan C."/>
            <person name="Murphy C."/>
            <person name="Neiman D."/>
            <person name="Pearson M."/>
            <person name="Priest M."/>
            <person name="Roberts A."/>
            <person name="Saif S."/>
            <person name="Shea T."/>
            <person name="Sisk P."/>
            <person name="Sykes S."/>
            <person name="Wortman J."/>
            <person name="Nusbaum C."/>
            <person name="Birren B."/>
        </authorList>
    </citation>
    <scope>NUCLEOTIDE SEQUENCE</scope>
    <source>
        <strain evidence="3">ERTm6</strain>
    </source>
</reference>
<dbReference type="AlphaFoldDB" id="H8ZEY9"/>
<sequence>MAAITAGLQKIMAQQKKKMELGEKRLEERHQKLTDALISNDTTLCNSKEDDDTKRVRRRSHSDKPFRGCTEEEAESDLAEIFGVKSDKYIHILPDGKTMVVIKKQVIVEGDTVRIEKGELFEIGVVKHLHKGALILGSKDREKKYPLNKLLSSRYFISLQTSRRKDSSSNSSI</sequence>
<accession>A0A086J130</accession>
<evidence type="ECO:0000256" key="1">
    <source>
        <dbReference type="SAM" id="MobiDB-lite"/>
    </source>
</evidence>
<keyword evidence="4" id="KW-1185">Reference proteome</keyword>
<proteinExistence type="predicted"/>
<reference evidence="3 4" key="3">
    <citation type="journal article" date="2014" name="Genome Announc.">
        <title>Genome Sequence of the Microsporidian Species Nematocida sp1 Strain ERTm6 (ATCC PRA-372).</title>
        <authorList>
            <person name="Bakowski M.A."/>
            <person name="Priest M."/>
            <person name="Young S."/>
            <person name="Cuomo C.A."/>
            <person name="Troemel E.R."/>
        </authorList>
    </citation>
    <scope>NUCLEOTIDE SEQUENCE [LARGE SCALE GENOMIC DNA]</scope>
    <source>
        <strain evidence="3 4">ERTm6</strain>
    </source>
</reference>
<accession>H8ZEY9</accession>
<gene>
    <name evidence="2" type="ORF">NERG_02158</name>
    <name evidence="3" type="ORF">NESG_01836</name>
</gene>
<evidence type="ECO:0000313" key="3">
    <source>
        <dbReference type="EMBL" id="KFG25848.1"/>
    </source>
</evidence>
<reference evidence="2" key="1">
    <citation type="submission" date="2011-03" db="EMBL/GenBank/DDBJ databases">
        <title>The Genome Sequence of Nematocida sp1 strain ERTm2.</title>
        <authorList>
            <consortium name="The Broad Institute Genome Sequencing Platform"/>
            <consortium name="The Broad Institute Genome Sequencing Center for Infectious Disease"/>
            <person name="Cuomo C."/>
            <person name="Troemel E."/>
            <person name="Young S.K."/>
            <person name="Zeng Q."/>
            <person name="Gargeya S."/>
            <person name="Fitzgerald M."/>
            <person name="Haas B."/>
            <person name="Abouelleil A."/>
            <person name="Alvarado L."/>
            <person name="Arachchi H.M."/>
            <person name="Berlin A."/>
            <person name="Brown A."/>
            <person name="Chapman S.B."/>
            <person name="Chen Z."/>
            <person name="Dunbar C."/>
            <person name="Freedman E."/>
            <person name="Gearin G."/>
            <person name="Gellesch M."/>
            <person name="Goldberg J."/>
            <person name="Griggs A."/>
            <person name="Gujja S."/>
            <person name="Heilman E.R."/>
            <person name="Heiman D."/>
            <person name="Howarth C."/>
            <person name="Larson L."/>
            <person name="Lui A."/>
            <person name="MacDonald P.J.P."/>
            <person name="Mehta T."/>
            <person name="Montmayeur A."/>
            <person name="Murphy C."/>
            <person name="Neiman D."/>
            <person name="Pearson M."/>
            <person name="Priest M."/>
            <person name="Roberts A."/>
            <person name="Saif S."/>
            <person name="Shea T."/>
            <person name="Shenoy N."/>
            <person name="Sisk P."/>
            <person name="Stolte C."/>
            <person name="Sykes S."/>
            <person name="White J."/>
            <person name="Yandava C."/>
            <person name="Wortman J."/>
            <person name="Nusbaum C."/>
            <person name="Birren B."/>
        </authorList>
    </citation>
    <scope>NUCLEOTIDE SEQUENCE</scope>
    <source>
        <strain evidence="2">ERTm2</strain>
    </source>
</reference>
<protein>
    <submittedName>
        <fullName evidence="2">Uncharacterized protein</fullName>
    </submittedName>
</protein>
<dbReference type="Proteomes" id="UP000005622">
    <property type="component" value="Unassembled WGS sequence"/>
</dbReference>
<dbReference type="EMBL" id="JH604638">
    <property type="protein sequence ID" value="EHY64755.1"/>
    <property type="molecule type" value="Genomic_DNA"/>
</dbReference>
<dbReference type="OrthoDB" id="2187604at2759"/>
<dbReference type="EMBL" id="AKIJ01000004">
    <property type="protein sequence ID" value="KFG25848.1"/>
    <property type="molecule type" value="Genomic_DNA"/>
</dbReference>
<dbReference type="Proteomes" id="UP000054524">
    <property type="component" value="Unassembled WGS sequence"/>
</dbReference>
<evidence type="ECO:0000313" key="2">
    <source>
        <dbReference type="EMBL" id="EHY64755.1"/>
    </source>
</evidence>
<organism evidence="2">
    <name type="scientific">Nematocida ausubeli (strain ATCC PRA-371 / ERTm2)</name>
    <name type="common">Nematode killer fungus</name>
    <dbReference type="NCBI Taxonomy" id="1913371"/>
    <lineage>
        <taxon>Eukaryota</taxon>
        <taxon>Fungi</taxon>
        <taxon>Fungi incertae sedis</taxon>
        <taxon>Microsporidia</taxon>
        <taxon>Nematocida</taxon>
    </lineage>
</organism>
<name>H8ZEY9_NEMA1</name>
<dbReference type="HOGENOM" id="CLU_1548019_0_0_1"/>